<name>A0AAD4FID8_9PLEO</name>
<protein>
    <submittedName>
        <fullName evidence="6">N-lysine methyltransferase SETD6</fullName>
        <ecNumber evidence="6">2.1.1.-</ecNumber>
    </submittedName>
</protein>
<dbReference type="InterPro" id="IPR050600">
    <property type="entry name" value="SETD3_SETD6_MTase"/>
</dbReference>
<evidence type="ECO:0000256" key="4">
    <source>
        <dbReference type="SAM" id="MobiDB-lite"/>
    </source>
</evidence>
<dbReference type="GO" id="GO:0032259">
    <property type="term" value="P:methylation"/>
    <property type="evidence" value="ECO:0007669"/>
    <property type="project" value="UniProtKB-KW"/>
</dbReference>
<feature type="region of interest" description="Disordered" evidence="4">
    <location>
        <begin position="450"/>
        <end position="469"/>
    </location>
</feature>
<dbReference type="EC" id="2.1.1.-" evidence="6"/>
<reference evidence="6" key="1">
    <citation type="submission" date="2021-07" db="EMBL/GenBank/DDBJ databases">
        <title>Genome Resource of American Ginseng Black Spot Pathogen Alternaria panax.</title>
        <authorList>
            <person name="Qiu C."/>
            <person name="Wang W."/>
            <person name="Liu Z."/>
        </authorList>
    </citation>
    <scope>NUCLEOTIDE SEQUENCE</scope>
    <source>
        <strain evidence="6">BNCC115425</strain>
    </source>
</reference>
<dbReference type="SUPFAM" id="SSF82199">
    <property type="entry name" value="SET domain"/>
    <property type="match status" value="1"/>
</dbReference>
<feature type="region of interest" description="Disordered" evidence="4">
    <location>
        <begin position="206"/>
        <end position="225"/>
    </location>
</feature>
<dbReference type="AlphaFoldDB" id="A0AAD4FID8"/>
<sequence length="469" mass="53031">MDDFNGATDRFLAWFKAGGGVFREDLLEIQDLRAKDAGRGIVAKKDIPEETTLFTIPRELIISVNTSTLPSKLPKVFDAFAEGEADDEKEPLDPWTSLILVMVYEYLQGDASRWKPYMDVLPTAFDTPLFWSESELKELQGTCLSTEKIGKQQSDDMLRSQVVPVIQQNPEVFYPGEAPKLSDEELLALAHRMGSTIMSYAFDLANEHEDEEDEEEDGWVEDREGTTPLGMVPMADILNANAEFNAHVNHGESLEVTSLRSTLPAGSEVLNYYGPLPTSELLRRYGYVTPEHHRYDVAELPWSLVREAIIQELGLSGEVVARIEAKLEENEELEEYFIIERDSGEPNSEGQLTYSAQLRAISPELEEQLKVVLKALKKHNPKHNPEKRKREDIFNTVITKALTAKMARYPTSIEEDNKLLKGNDLEKRRRMAIEVRLGEKKLLHEAIALLQGGQEESDQQAGKKSKRKA</sequence>
<dbReference type="Pfam" id="PF09273">
    <property type="entry name" value="Rubis-subs-bind"/>
    <property type="match status" value="1"/>
</dbReference>
<dbReference type="Gene3D" id="3.90.1410.10">
    <property type="entry name" value="set domain protein methyltransferase, domain 1"/>
    <property type="match status" value="1"/>
</dbReference>
<feature type="compositionally biased region" description="Acidic residues" evidence="4">
    <location>
        <begin position="208"/>
        <end position="219"/>
    </location>
</feature>
<evidence type="ECO:0000256" key="1">
    <source>
        <dbReference type="ARBA" id="ARBA00022603"/>
    </source>
</evidence>
<dbReference type="PANTHER" id="PTHR13271">
    <property type="entry name" value="UNCHARACTERIZED PUTATIVE METHYLTRANSFERASE"/>
    <property type="match status" value="1"/>
</dbReference>
<evidence type="ECO:0000313" key="7">
    <source>
        <dbReference type="Proteomes" id="UP001199106"/>
    </source>
</evidence>
<evidence type="ECO:0000259" key="5">
    <source>
        <dbReference type="PROSITE" id="PS50280"/>
    </source>
</evidence>
<evidence type="ECO:0000256" key="3">
    <source>
        <dbReference type="ARBA" id="ARBA00022691"/>
    </source>
</evidence>
<comment type="caution">
    <text evidence="6">The sequence shown here is derived from an EMBL/GenBank/DDBJ whole genome shotgun (WGS) entry which is preliminary data.</text>
</comment>
<dbReference type="InterPro" id="IPR001214">
    <property type="entry name" value="SET_dom"/>
</dbReference>
<keyword evidence="7" id="KW-1185">Reference proteome</keyword>
<proteinExistence type="predicted"/>
<dbReference type="GO" id="GO:0016279">
    <property type="term" value="F:protein-lysine N-methyltransferase activity"/>
    <property type="evidence" value="ECO:0007669"/>
    <property type="project" value="TreeGrafter"/>
</dbReference>
<dbReference type="InterPro" id="IPR036464">
    <property type="entry name" value="Rubisco_LSMT_subst-bd_sf"/>
</dbReference>
<dbReference type="Proteomes" id="UP001199106">
    <property type="component" value="Unassembled WGS sequence"/>
</dbReference>
<keyword evidence="3" id="KW-0949">S-adenosyl-L-methionine</keyword>
<keyword evidence="2 6" id="KW-0808">Transferase</keyword>
<dbReference type="Gene3D" id="3.90.1420.10">
    <property type="entry name" value="Rubisco LSMT, substrate-binding domain"/>
    <property type="match status" value="1"/>
</dbReference>
<organism evidence="6 7">
    <name type="scientific">Alternaria panax</name>
    <dbReference type="NCBI Taxonomy" id="48097"/>
    <lineage>
        <taxon>Eukaryota</taxon>
        <taxon>Fungi</taxon>
        <taxon>Dikarya</taxon>
        <taxon>Ascomycota</taxon>
        <taxon>Pezizomycotina</taxon>
        <taxon>Dothideomycetes</taxon>
        <taxon>Pleosporomycetidae</taxon>
        <taxon>Pleosporales</taxon>
        <taxon>Pleosporineae</taxon>
        <taxon>Pleosporaceae</taxon>
        <taxon>Alternaria</taxon>
        <taxon>Alternaria sect. Panax</taxon>
    </lineage>
</organism>
<dbReference type="InterPro" id="IPR046341">
    <property type="entry name" value="SET_dom_sf"/>
</dbReference>
<gene>
    <name evidence="6" type="ORF">G6011_06788</name>
</gene>
<dbReference type="PANTHER" id="PTHR13271:SF34">
    <property type="entry name" value="N-LYSINE METHYLTRANSFERASE SETD6"/>
    <property type="match status" value="1"/>
</dbReference>
<evidence type="ECO:0000313" key="6">
    <source>
        <dbReference type="EMBL" id="KAG9189920.1"/>
    </source>
</evidence>
<dbReference type="SUPFAM" id="SSF81822">
    <property type="entry name" value="RuBisCo LSMT C-terminal, substrate-binding domain"/>
    <property type="match status" value="1"/>
</dbReference>
<dbReference type="EMBL" id="JAANER010000005">
    <property type="protein sequence ID" value="KAG9189920.1"/>
    <property type="molecule type" value="Genomic_DNA"/>
</dbReference>
<dbReference type="InterPro" id="IPR015353">
    <property type="entry name" value="Rubisco_LSMT_subst-bd"/>
</dbReference>
<accession>A0AAD4FID8</accession>
<dbReference type="PROSITE" id="PS50280">
    <property type="entry name" value="SET"/>
    <property type="match status" value="1"/>
</dbReference>
<evidence type="ECO:0000256" key="2">
    <source>
        <dbReference type="ARBA" id="ARBA00022679"/>
    </source>
</evidence>
<dbReference type="FunFam" id="3.90.1410.10:FF:000007">
    <property type="entry name" value="Ribosomal lysine N-methyltransferase 4"/>
    <property type="match status" value="1"/>
</dbReference>
<keyword evidence="1 6" id="KW-0489">Methyltransferase</keyword>
<dbReference type="GO" id="GO:0005634">
    <property type="term" value="C:nucleus"/>
    <property type="evidence" value="ECO:0007669"/>
    <property type="project" value="TreeGrafter"/>
</dbReference>
<feature type="domain" description="SET" evidence="5">
    <location>
        <begin position="25"/>
        <end position="274"/>
    </location>
</feature>